<keyword evidence="2" id="KW-0813">Transport</keyword>
<dbReference type="Proteomes" id="UP001178508">
    <property type="component" value="Chromosome 12"/>
</dbReference>
<dbReference type="CDD" id="cd17384">
    <property type="entry name" value="MFS_SLC18A1_2_VAT1_2"/>
    <property type="match status" value="1"/>
</dbReference>
<dbReference type="Pfam" id="PF07690">
    <property type="entry name" value="MFS_1"/>
    <property type="match status" value="2"/>
</dbReference>
<dbReference type="InterPro" id="IPR036259">
    <property type="entry name" value="MFS_trans_sf"/>
</dbReference>
<feature type="transmembrane region" description="Helical" evidence="7">
    <location>
        <begin position="389"/>
        <end position="409"/>
    </location>
</feature>
<keyword evidence="10" id="KW-1185">Reference proteome</keyword>
<evidence type="ECO:0000256" key="7">
    <source>
        <dbReference type="SAM" id="Phobius"/>
    </source>
</evidence>
<proteinExistence type="predicted"/>
<keyword evidence="4 7" id="KW-1133">Transmembrane helix</keyword>
<evidence type="ECO:0000256" key="1">
    <source>
        <dbReference type="ARBA" id="ARBA00004141"/>
    </source>
</evidence>
<organism evidence="9 10">
    <name type="scientific">Xyrichtys novacula</name>
    <name type="common">Pearly razorfish</name>
    <name type="synonym">Hemipteronotus novacula</name>
    <dbReference type="NCBI Taxonomy" id="13765"/>
    <lineage>
        <taxon>Eukaryota</taxon>
        <taxon>Metazoa</taxon>
        <taxon>Chordata</taxon>
        <taxon>Craniata</taxon>
        <taxon>Vertebrata</taxon>
        <taxon>Euteleostomi</taxon>
        <taxon>Actinopterygii</taxon>
        <taxon>Neopterygii</taxon>
        <taxon>Teleostei</taxon>
        <taxon>Neoteleostei</taxon>
        <taxon>Acanthomorphata</taxon>
        <taxon>Eupercaria</taxon>
        <taxon>Labriformes</taxon>
        <taxon>Labridae</taxon>
        <taxon>Xyrichtys</taxon>
    </lineage>
</organism>
<feature type="transmembrane region" description="Helical" evidence="7">
    <location>
        <begin position="475"/>
        <end position="493"/>
    </location>
</feature>
<dbReference type="GO" id="GO:0005335">
    <property type="term" value="F:serotonin:sodium:chloride symporter activity"/>
    <property type="evidence" value="ECO:0007669"/>
    <property type="project" value="TreeGrafter"/>
</dbReference>
<feature type="transmembrane region" description="Helical" evidence="7">
    <location>
        <begin position="505"/>
        <end position="528"/>
    </location>
</feature>
<dbReference type="SUPFAM" id="SSF103473">
    <property type="entry name" value="MFS general substrate transporter"/>
    <property type="match status" value="2"/>
</dbReference>
<feature type="transmembrane region" description="Helical" evidence="7">
    <location>
        <begin position="308"/>
        <end position="328"/>
    </location>
</feature>
<evidence type="ECO:0000256" key="5">
    <source>
        <dbReference type="ARBA" id="ARBA00023136"/>
    </source>
</evidence>
<dbReference type="InterPro" id="IPR020846">
    <property type="entry name" value="MFS_dom"/>
</dbReference>
<feature type="transmembrane region" description="Helical" evidence="7">
    <location>
        <begin position="349"/>
        <end position="369"/>
    </location>
</feature>
<feature type="domain" description="Major facilitator superfamily (MFS) profile" evidence="8">
    <location>
        <begin position="351"/>
        <end position="574"/>
    </location>
</feature>
<gene>
    <name evidence="9" type="ORF">XNOV1_A011618</name>
</gene>
<evidence type="ECO:0000256" key="3">
    <source>
        <dbReference type="ARBA" id="ARBA00022692"/>
    </source>
</evidence>
<evidence type="ECO:0000256" key="2">
    <source>
        <dbReference type="ARBA" id="ARBA00022448"/>
    </source>
</evidence>
<feature type="region of interest" description="Disordered" evidence="6">
    <location>
        <begin position="50"/>
        <end position="92"/>
    </location>
</feature>
<dbReference type="Gene3D" id="1.20.1250.20">
    <property type="entry name" value="MFS general substrate transporter like domains"/>
    <property type="match status" value="2"/>
</dbReference>
<dbReference type="FunFam" id="1.20.1250.20:FF:000083">
    <property type="entry name" value="synaptic vesicular amine transporter isoform X1"/>
    <property type="match status" value="1"/>
</dbReference>
<reference evidence="9" key="1">
    <citation type="submission" date="2023-08" db="EMBL/GenBank/DDBJ databases">
        <authorList>
            <person name="Alioto T."/>
            <person name="Alioto T."/>
            <person name="Gomez Garrido J."/>
        </authorList>
    </citation>
    <scope>NUCLEOTIDE SEQUENCE</scope>
</reference>
<accession>A0AAV1GAJ9</accession>
<sequence length="574" mass="62111">MAWLHQSRGSPRLVLVVVCVALLLDNMLFTVVVPIIPTFLYAMEHPSPEPQTLQPSLLPLQSLSDPQLPSQPPQPSHSALVLGKSSEEIPRSTPPTFPHLVSLFDNTTFSLQEIQTEPTLDTGLTDQSSLMTTELQINQTANTTESSCLQDSVFLEEENVRVGLLFASKALTQLLVNPFVGPLTNRVGYHIPMFAGFIIMFASTIMFAFSGTYALLFFARSLQGIGSSFSSVAGQCSHVPNVLYQSKVDMSSYPFLYVCKGLGMLASVYTDDEERGIAMGIALGGLALGVLIGAPFGSVMYEFVGKSAPFLILAFLAVFDGVLQLFILQPSKISPGSVEGTPLLTLLKDPYILISAGSLCFANMGVAILEPTLPIWMMQTMCSPKWQLGMAFLPASISYLIGTNLFGVLANKMGRWLCSMLGMFIVGVSLLCVPFATSIYGLIGPNGGLGFAIGMVDSSMMAIMGYLVDIRHASVYGSVYAIADVALCMGFAIGPSTGGALVQAVGFPCLMVFIGVINILYAPLCFLLRNPAVKEEKMAIIDQECVMHRKSYNTQRESREFPLSDYSEEEETEE</sequence>
<evidence type="ECO:0000256" key="6">
    <source>
        <dbReference type="SAM" id="MobiDB-lite"/>
    </source>
</evidence>
<name>A0AAV1GAJ9_XYRNO</name>
<feature type="transmembrane region" description="Helical" evidence="7">
    <location>
        <begin position="193"/>
        <end position="219"/>
    </location>
</feature>
<evidence type="ECO:0000313" key="9">
    <source>
        <dbReference type="EMBL" id="CAJ1069593.1"/>
    </source>
</evidence>
<dbReference type="GO" id="GO:0030672">
    <property type="term" value="C:synaptic vesicle membrane"/>
    <property type="evidence" value="ECO:0007669"/>
    <property type="project" value="TreeGrafter"/>
</dbReference>
<feature type="compositionally biased region" description="Low complexity" evidence="6">
    <location>
        <begin position="50"/>
        <end position="68"/>
    </location>
</feature>
<dbReference type="InterPro" id="IPR050930">
    <property type="entry name" value="MFS_Vesicular_Transporter"/>
</dbReference>
<feature type="transmembrane region" description="Helical" evidence="7">
    <location>
        <begin position="449"/>
        <end position="468"/>
    </location>
</feature>
<feature type="transmembrane region" description="Helical" evidence="7">
    <location>
        <begin position="277"/>
        <end position="296"/>
    </location>
</feature>
<dbReference type="GO" id="GO:0043195">
    <property type="term" value="C:terminal bouton"/>
    <property type="evidence" value="ECO:0007669"/>
    <property type="project" value="TreeGrafter"/>
</dbReference>
<dbReference type="PANTHER" id="PTHR23506">
    <property type="entry name" value="GH10249P"/>
    <property type="match status" value="1"/>
</dbReference>
<keyword evidence="5 7" id="KW-0472">Membrane</keyword>
<dbReference type="PROSITE" id="PS50850">
    <property type="entry name" value="MFS"/>
    <property type="match status" value="1"/>
</dbReference>
<dbReference type="EMBL" id="OY660875">
    <property type="protein sequence ID" value="CAJ1069593.1"/>
    <property type="molecule type" value="Genomic_DNA"/>
</dbReference>
<dbReference type="GO" id="GO:0015842">
    <property type="term" value="P:aminergic neurotransmitter loading into synaptic vesicle"/>
    <property type="evidence" value="ECO:0007669"/>
    <property type="project" value="TreeGrafter"/>
</dbReference>
<protein>
    <submittedName>
        <fullName evidence="9">LOW QUALITY PROTEIN: chromaffin granule amine transporter</fullName>
    </submittedName>
</protein>
<keyword evidence="3 7" id="KW-0812">Transmembrane</keyword>
<dbReference type="AlphaFoldDB" id="A0AAV1GAJ9"/>
<feature type="transmembrane region" description="Helical" evidence="7">
    <location>
        <begin position="421"/>
        <end position="443"/>
    </location>
</feature>
<evidence type="ECO:0000259" key="8">
    <source>
        <dbReference type="PROSITE" id="PS50850"/>
    </source>
</evidence>
<dbReference type="PANTHER" id="PTHR23506:SF31">
    <property type="entry name" value="CHROMAFFIN GRANULE AMINE TRANSPORTER"/>
    <property type="match status" value="1"/>
</dbReference>
<evidence type="ECO:0000256" key="4">
    <source>
        <dbReference type="ARBA" id="ARBA00022989"/>
    </source>
</evidence>
<evidence type="ECO:0000313" key="10">
    <source>
        <dbReference type="Proteomes" id="UP001178508"/>
    </source>
</evidence>
<dbReference type="InterPro" id="IPR011701">
    <property type="entry name" value="MFS"/>
</dbReference>
<comment type="subcellular location">
    <subcellularLocation>
        <location evidence="1">Membrane</location>
        <topology evidence="1">Multi-pass membrane protein</topology>
    </subcellularLocation>
</comment>